<name>A0A846QQG6_9BACT</name>
<accession>A0A846QQG6</accession>
<evidence type="ECO:0000313" key="4">
    <source>
        <dbReference type="Proteomes" id="UP000580856"/>
    </source>
</evidence>
<feature type="chain" id="PRO_5033055101" description="Alpha/beta hydrolase family protein" evidence="2">
    <location>
        <begin position="19"/>
        <end position="513"/>
    </location>
</feature>
<dbReference type="InterPro" id="IPR029058">
    <property type="entry name" value="AB_hydrolase_fold"/>
</dbReference>
<evidence type="ECO:0000256" key="1">
    <source>
        <dbReference type="SAM" id="MobiDB-lite"/>
    </source>
</evidence>
<comment type="caution">
    <text evidence="3">The sequence shown here is derived from an EMBL/GenBank/DDBJ whole genome shotgun (WGS) entry which is preliminary data.</text>
</comment>
<gene>
    <name evidence="3" type="ORF">GGQ74_002415</name>
</gene>
<dbReference type="SUPFAM" id="SSF53474">
    <property type="entry name" value="alpha/beta-Hydrolases"/>
    <property type="match status" value="1"/>
</dbReference>
<dbReference type="Proteomes" id="UP000580856">
    <property type="component" value="Unassembled WGS sequence"/>
</dbReference>
<dbReference type="RefSeq" id="WP_167941784.1">
    <property type="nucleotide sequence ID" value="NZ_JAATJA010000002.1"/>
</dbReference>
<feature type="region of interest" description="Disordered" evidence="1">
    <location>
        <begin position="54"/>
        <end position="147"/>
    </location>
</feature>
<evidence type="ECO:0000256" key="2">
    <source>
        <dbReference type="SAM" id="SignalP"/>
    </source>
</evidence>
<evidence type="ECO:0008006" key="5">
    <source>
        <dbReference type="Google" id="ProtNLM"/>
    </source>
</evidence>
<sequence>MRMVKAFFCLFSSLALHVAVVAATLWVIGNEWTPPLLRGVVYEVDLVTVAPVRPAPDMDADVDAVSEPPSEPRPAPRRVVAATPPPAPPVIPPATPPSPAPREPVPSPPSVSASRPEPNVSAPPPASVPKSAVPVAAPAPPAAPPAVEAEAKPLPGVFRDEEGTVHVGGLRGFAGFADTFALERCGADTFVPEDYFGHYRMGGERFVSIIDGRAGFGKFLLYDSKTGLFRALRRDAEMVFAYGPHFAAEEPVEGVVTILPKKDRYHNEYIRKPAQLMWMPEHPPMEYGTRIDFDERPVTFESDGVRLAGVVVRRPDVEAHSAVVLLTCRDCVAREVTLSMARVLSLRGVVVLVYDGRGCGESGIVSGPLGMRERVDDARAALRHACEVTGFPDDRVGLWGDGAGVECALRAAWGGGAGFVVCSLREGDAVPSALLAELAGPSGLRVSSLWLVSGADARRHWRSVARQAARLATPGRVVFVERYAARPEEPDAPGLVPLPLVLGREFAQWMRSR</sequence>
<proteinExistence type="predicted"/>
<dbReference type="EMBL" id="JAATJA010000002">
    <property type="protein sequence ID" value="NJB68742.1"/>
    <property type="molecule type" value="Genomic_DNA"/>
</dbReference>
<protein>
    <recommendedName>
        <fullName evidence="5">Alpha/beta hydrolase family protein</fullName>
    </recommendedName>
</protein>
<feature type="signal peptide" evidence="2">
    <location>
        <begin position="1"/>
        <end position="18"/>
    </location>
</feature>
<reference evidence="3 4" key="1">
    <citation type="submission" date="2020-03" db="EMBL/GenBank/DDBJ databases">
        <title>Genomic Encyclopedia of Type Strains, Phase IV (KMG-IV): sequencing the most valuable type-strain genomes for metagenomic binning, comparative biology and taxonomic classification.</title>
        <authorList>
            <person name="Goeker M."/>
        </authorList>
    </citation>
    <scope>NUCLEOTIDE SEQUENCE [LARGE SCALE GENOMIC DNA]</scope>
    <source>
        <strain evidence="3 4">DSM 24233</strain>
    </source>
</reference>
<keyword evidence="2" id="KW-0732">Signal</keyword>
<feature type="compositionally biased region" description="Pro residues" evidence="1">
    <location>
        <begin position="83"/>
        <end position="109"/>
    </location>
</feature>
<dbReference type="AlphaFoldDB" id="A0A846QQG6"/>
<dbReference type="Gene3D" id="3.40.50.1820">
    <property type="entry name" value="alpha/beta hydrolase"/>
    <property type="match status" value="1"/>
</dbReference>
<keyword evidence="4" id="KW-1185">Reference proteome</keyword>
<organism evidence="3 4">
    <name type="scientific">Desulfobaculum xiamenense</name>
    <dbReference type="NCBI Taxonomy" id="995050"/>
    <lineage>
        <taxon>Bacteria</taxon>
        <taxon>Pseudomonadati</taxon>
        <taxon>Thermodesulfobacteriota</taxon>
        <taxon>Desulfovibrionia</taxon>
        <taxon>Desulfovibrionales</taxon>
        <taxon>Desulfovibrionaceae</taxon>
        <taxon>Desulfobaculum</taxon>
    </lineage>
</organism>
<feature type="compositionally biased region" description="Low complexity" evidence="1">
    <location>
        <begin position="110"/>
        <end position="120"/>
    </location>
</feature>
<evidence type="ECO:0000313" key="3">
    <source>
        <dbReference type="EMBL" id="NJB68742.1"/>
    </source>
</evidence>